<gene>
    <name evidence="3" type="ORF">K435DRAFT_856742</name>
</gene>
<sequence length="308" mass="32009">MDKPVSTASVLTAESEGSTGTSWVFSPPTAGSYRIVAQLGTDPVSSDPGGDGIGTSEQFDISQSNEPGGPPVVFSNPPVPSSQTTSSSTPSQQSQIRSSTENTSGSSTTPGTTTRQPTSASSNLSQSTSSSSSSYSVLPSSPTASSPPSSSSAPPATGTEPATISKSVTDTKAIIISSTCGGTALIILIIVLIIIKRRGEQMKTAQQAQYARFYEDLASLNWASHSRVSSNRSGAALNRHEERPSYSAPSHYTMDPTISPDPVNDTVQDRSGDSSTETNGSVVRAQSVMEETVIDVDPDSELPPYYTN</sequence>
<name>A0A4V4HGD7_DENBC</name>
<evidence type="ECO:0000313" key="4">
    <source>
        <dbReference type="Proteomes" id="UP000297245"/>
    </source>
</evidence>
<protein>
    <submittedName>
        <fullName evidence="3">Uncharacterized protein</fullName>
    </submittedName>
</protein>
<keyword evidence="2" id="KW-1133">Transmembrane helix</keyword>
<dbReference type="Proteomes" id="UP000297245">
    <property type="component" value="Unassembled WGS sequence"/>
</dbReference>
<proteinExistence type="predicted"/>
<evidence type="ECO:0000256" key="2">
    <source>
        <dbReference type="SAM" id="Phobius"/>
    </source>
</evidence>
<keyword evidence="4" id="KW-1185">Reference proteome</keyword>
<keyword evidence="2" id="KW-0472">Membrane</keyword>
<keyword evidence="2" id="KW-0812">Transmembrane</keyword>
<dbReference type="AlphaFoldDB" id="A0A4V4HGD7"/>
<evidence type="ECO:0000313" key="3">
    <source>
        <dbReference type="EMBL" id="THU98395.1"/>
    </source>
</evidence>
<evidence type="ECO:0000256" key="1">
    <source>
        <dbReference type="SAM" id="MobiDB-lite"/>
    </source>
</evidence>
<dbReference type="EMBL" id="ML179137">
    <property type="protein sequence ID" value="THU98395.1"/>
    <property type="molecule type" value="Genomic_DNA"/>
</dbReference>
<feature type="region of interest" description="Disordered" evidence="1">
    <location>
        <begin position="1"/>
        <end position="164"/>
    </location>
</feature>
<feature type="region of interest" description="Disordered" evidence="1">
    <location>
        <begin position="229"/>
        <end position="308"/>
    </location>
</feature>
<organism evidence="3 4">
    <name type="scientific">Dendrothele bispora (strain CBS 962.96)</name>
    <dbReference type="NCBI Taxonomy" id="1314807"/>
    <lineage>
        <taxon>Eukaryota</taxon>
        <taxon>Fungi</taxon>
        <taxon>Dikarya</taxon>
        <taxon>Basidiomycota</taxon>
        <taxon>Agaricomycotina</taxon>
        <taxon>Agaricomycetes</taxon>
        <taxon>Agaricomycetidae</taxon>
        <taxon>Agaricales</taxon>
        <taxon>Agaricales incertae sedis</taxon>
        <taxon>Dendrothele</taxon>
    </lineage>
</organism>
<feature type="transmembrane region" description="Helical" evidence="2">
    <location>
        <begin position="173"/>
        <end position="195"/>
    </location>
</feature>
<feature type="compositionally biased region" description="Low complexity" evidence="1">
    <location>
        <begin position="71"/>
        <end position="163"/>
    </location>
</feature>
<reference evidence="3 4" key="1">
    <citation type="journal article" date="2019" name="Nat. Ecol. Evol.">
        <title>Megaphylogeny resolves global patterns of mushroom evolution.</title>
        <authorList>
            <person name="Varga T."/>
            <person name="Krizsan K."/>
            <person name="Foldi C."/>
            <person name="Dima B."/>
            <person name="Sanchez-Garcia M."/>
            <person name="Sanchez-Ramirez S."/>
            <person name="Szollosi G.J."/>
            <person name="Szarkandi J.G."/>
            <person name="Papp V."/>
            <person name="Albert L."/>
            <person name="Andreopoulos W."/>
            <person name="Angelini C."/>
            <person name="Antonin V."/>
            <person name="Barry K.W."/>
            <person name="Bougher N.L."/>
            <person name="Buchanan P."/>
            <person name="Buyck B."/>
            <person name="Bense V."/>
            <person name="Catcheside P."/>
            <person name="Chovatia M."/>
            <person name="Cooper J."/>
            <person name="Damon W."/>
            <person name="Desjardin D."/>
            <person name="Finy P."/>
            <person name="Geml J."/>
            <person name="Haridas S."/>
            <person name="Hughes K."/>
            <person name="Justo A."/>
            <person name="Karasinski D."/>
            <person name="Kautmanova I."/>
            <person name="Kiss B."/>
            <person name="Kocsube S."/>
            <person name="Kotiranta H."/>
            <person name="LaButti K.M."/>
            <person name="Lechner B.E."/>
            <person name="Liimatainen K."/>
            <person name="Lipzen A."/>
            <person name="Lukacs Z."/>
            <person name="Mihaltcheva S."/>
            <person name="Morgado L.N."/>
            <person name="Niskanen T."/>
            <person name="Noordeloos M.E."/>
            <person name="Ohm R.A."/>
            <person name="Ortiz-Santana B."/>
            <person name="Ovrebo C."/>
            <person name="Racz N."/>
            <person name="Riley R."/>
            <person name="Savchenko A."/>
            <person name="Shiryaev A."/>
            <person name="Soop K."/>
            <person name="Spirin V."/>
            <person name="Szebenyi C."/>
            <person name="Tomsovsky M."/>
            <person name="Tulloss R.E."/>
            <person name="Uehling J."/>
            <person name="Grigoriev I.V."/>
            <person name="Vagvolgyi C."/>
            <person name="Papp T."/>
            <person name="Martin F.M."/>
            <person name="Miettinen O."/>
            <person name="Hibbett D.S."/>
            <person name="Nagy L.G."/>
        </authorList>
    </citation>
    <scope>NUCLEOTIDE SEQUENCE [LARGE SCALE GENOMIC DNA]</scope>
    <source>
        <strain evidence="3 4">CBS 962.96</strain>
    </source>
</reference>
<accession>A0A4V4HGD7</accession>
<feature type="compositionally biased region" description="Polar residues" evidence="1">
    <location>
        <begin position="1"/>
        <end position="24"/>
    </location>
</feature>
<feature type="compositionally biased region" description="Polar residues" evidence="1">
    <location>
        <begin position="55"/>
        <end position="66"/>
    </location>
</feature>